<sequence length="110" mass="11984">MLQLGASFEFHSIDGLIHDDCKADSYADIIDPHSAAAGFQPSWTPLFVFIHPPRLILKDKGGTAAAVKPKPIPADPPAAPTDPLAEKKHDHDQQFEAQLDRVMSDIMAND</sequence>
<accession>A0AAN9PIZ0</accession>
<comment type="caution">
    <text evidence="2">The sequence shown here is derived from an EMBL/GenBank/DDBJ whole genome shotgun (WGS) entry which is preliminary data.</text>
</comment>
<evidence type="ECO:0000256" key="1">
    <source>
        <dbReference type="SAM" id="MobiDB-lite"/>
    </source>
</evidence>
<organism evidence="2 3">
    <name type="scientific">Clitoria ternatea</name>
    <name type="common">Butterfly pea</name>
    <dbReference type="NCBI Taxonomy" id="43366"/>
    <lineage>
        <taxon>Eukaryota</taxon>
        <taxon>Viridiplantae</taxon>
        <taxon>Streptophyta</taxon>
        <taxon>Embryophyta</taxon>
        <taxon>Tracheophyta</taxon>
        <taxon>Spermatophyta</taxon>
        <taxon>Magnoliopsida</taxon>
        <taxon>eudicotyledons</taxon>
        <taxon>Gunneridae</taxon>
        <taxon>Pentapetalae</taxon>
        <taxon>rosids</taxon>
        <taxon>fabids</taxon>
        <taxon>Fabales</taxon>
        <taxon>Fabaceae</taxon>
        <taxon>Papilionoideae</taxon>
        <taxon>50 kb inversion clade</taxon>
        <taxon>NPAAA clade</taxon>
        <taxon>indigoferoid/millettioid clade</taxon>
        <taxon>Phaseoleae</taxon>
        <taxon>Clitoria</taxon>
    </lineage>
</organism>
<proteinExistence type="predicted"/>
<feature type="region of interest" description="Disordered" evidence="1">
    <location>
        <begin position="66"/>
        <end position="93"/>
    </location>
</feature>
<keyword evidence="3" id="KW-1185">Reference proteome</keyword>
<evidence type="ECO:0000313" key="2">
    <source>
        <dbReference type="EMBL" id="KAK7301175.1"/>
    </source>
</evidence>
<dbReference type="EMBL" id="JAYKXN010000003">
    <property type="protein sequence ID" value="KAK7301175.1"/>
    <property type="molecule type" value="Genomic_DNA"/>
</dbReference>
<protein>
    <submittedName>
        <fullName evidence="2">Uncharacterized protein</fullName>
    </submittedName>
</protein>
<dbReference type="AlphaFoldDB" id="A0AAN9PIZ0"/>
<feature type="compositionally biased region" description="Pro residues" evidence="1">
    <location>
        <begin position="70"/>
        <end position="80"/>
    </location>
</feature>
<evidence type="ECO:0000313" key="3">
    <source>
        <dbReference type="Proteomes" id="UP001359559"/>
    </source>
</evidence>
<name>A0AAN9PIZ0_CLITE</name>
<feature type="compositionally biased region" description="Basic and acidic residues" evidence="1">
    <location>
        <begin position="84"/>
        <end position="93"/>
    </location>
</feature>
<gene>
    <name evidence="2" type="ORF">RJT34_12036</name>
</gene>
<dbReference type="Proteomes" id="UP001359559">
    <property type="component" value="Unassembled WGS sequence"/>
</dbReference>
<reference evidence="2 3" key="1">
    <citation type="submission" date="2024-01" db="EMBL/GenBank/DDBJ databases">
        <title>The genomes of 5 underutilized Papilionoideae crops provide insights into root nodulation and disease resistance.</title>
        <authorList>
            <person name="Yuan L."/>
        </authorList>
    </citation>
    <scope>NUCLEOTIDE SEQUENCE [LARGE SCALE GENOMIC DNA]</scope>
    <source>
        <strain evidence="2">LY-2023</strain>
        <tissue evidence="2">Leaf</tissue>
    </source>
</reference>